<feature type="region of interest" description="Disordered" evidence="1">
    <location>
        <begin position="249"/>
        <end position="268"/>
    </location>
</feature>
<feature type="compositionally biased region" description="Polar residues" evidence="1">
    <location>
        <begin position="1"/>
        <end position="11"/>
    </location>
</feature>
<sequence length="675" mass="72644">MTQWKPTSRRTSPAKEKRETRSEKSSEDSNRAASSQVKKQRFSANLSTQKALMQWIEAEHLRVLYSKEEVEKMFGNGLGEEEFVDNCREYATRVMPDREDVYHSSMEDIINELLNIAVMDAYAAKADGDAAAATITACENETKADIADVTCINSVLTKIGLPLMSTTEATVQEVQTAIDCIQRLAAEGSGNLLPADINTLRVVLRDKYLDKCQSDINRAMAQLQAITANPVLTHLFRCQYGLLRSRRRITMTERPGSGKGSGDEGDSVSKNHVSCQDCIFLQPEVLRGQLGGAFKTSCCIGAGGTTKGKSTAAAATAAMREVITQRATLGERRRQDRPDDSDDESLISATTKNRIKEFLDSTARRIIDGPQLRSRGASPSPTPLSLTTTDIFNAKAASMNIERQGLVRRTGDQSFEAFLSASVKGVLAFAAQVLNEPRQLLAGLRPAIWVLVCMVALLIISSGCVLTARKTITIGFSTSLHQLDRAADFLPVTLVRSAQPAVGVVEEPVLNAAIGDGVRARAHFLSTASNHSGSVLALRAERREVVVGEAVQQRQPLQNATGASNVIIGLISSLSKGERLAASVVPKENNTEEKAVATPLVASKTATTPGVAGEPGADVYKKVLVNLAKMTGHENDIDGLLLKAASASASINSSHGGSSEKVNNARQMRKPAWLL</sequence>
<feature type="region of interest" description="Disordered" evidence="1">
    <location>
        <begin position="327"/>
        <end position="347"/>
    </location>
</feature>
<evidence type="ECO:0000256" key="2">
    <source>
        <dbReference type="SAM" id="Phobius"/>
    </source>
</evidence>
<gene>
    <name evidence="3" type="ORF">Pmar_PMAR024078</name>
</gene>
<keyword evidence="2" id="KW-0472">Membrane</keyword>
<dbReference type="EMBL" id="GG679769">
    <property type="protein sequence ID" value="EER07672.1"/>
    <property type="molecule type" value="Genomic_DNA"/>
</dbReference>
<dbReference type="RefSeq" id="XP_002775856.1">
    <property type="nucleotide sequence ID" value="XM_002775810.1"/>
</dbReference>
<evidence type="ECO:0000313" key="4">
    <source>
        <dbReference type="Proteomes" id="UP000007800"/>
    </source>
</evidence>
<dbReference type="OrthoDB" id="3209743at2759"/>
<dbReference type="OMA" id="AKMTGHE"/>
<keyword evidence="4" id="KW-1185">Reference proteome</keyword>
<dbReference type="AlphaFoldDB" id="C5L6L1"/>
<reference evidence="3 4" key="1">
    <citation type="submission" date="2008-07" db="EMBL/GenBank/DDBJ databases">
        <authorList>
            <person name="El-Sayed N."/>
            <person name="Caler E."/>
            <person name="Inman J."/>
            <person name="Amedeo P."/>
            <person name="Hass B."/>
            <person name="Wortman J."/>
        </authorList>
    </citation>
    <scope>NUCLEOTIDE SEQUENCE [LARGE SCALE GENOMIC DNA]</scope>
    <source>
        <strain evidence="4">ATCC 50983 / TXsc</strain>
    </source>
</reference>
<feature type="compositionally biased region" description="Basic and acidic residues" evidence="1">
    <location>
        <begin position="13"/>
        <end position="30"/>
    </location>
</feature>
<organism evidence="4">
    <name type="scientific">Perkinsus marinus (strain ATCC 50983 / TXsc)</name>
    <dbReference type="NCBI Taxonomy" id="423536"/>
    <lineage>
        <taxon>Eukaryota</taxon>
        <taxon>Sar</taxon>
        <taxon>Alveolata</taxon>
        <taxon>Perkinsozoa</taxon>
        <taxon>Perkinsea</taxon>
        <taxon>Perkinsida</taxon>
        <taxon>Perkinsidae</taxon>
        <taxon>Perkinsus</taxon>
    </lineage>
</organism>
<keyword evidence="2" id="KW-0812">Transmembrane</keyword>
<feature type="transmembrane region" description="Helical" evidence="2">
    <location>
        <begin position="447"/>
        <end position="468"/>
    </location>
</feature>
<dbReference type="GeneID" id="9042387"/>
<protein>
    <submittedName>
        <fullName evidence="3">Uncharacterized protein</fullName>
    </submittedName>
</protein>
<feature type="region of interest" description="Disordered" evidence="1">
    <location>
        <begin position="652"/>
        <end position="675"/>
    </location>
</feature>
<proteinExistence type="predicted"/>
<evidence type="ECO:0000313" key="3">
    <source>
        <dbReference type="EMBL" id="EER07672.1"/>
    </source>
</evidence>
<dbReference type="InParanoid" id="C5L6L1"/>
<keyword evidence="2" id="KW-1133">Transmembrane helix</keyword>
<dbReference type="Proteomes" id="UP000007800">
    <property type="component" value="Unassembled WGS sequence"/>
</dbReference>
<evidence type="ECO:0000256" key="1">
    <source>
        <dbReference type="SAM" id="MobiDB-lite"/>
    </source>
</evidence>
<accession>C5L6L1</accession>
<name>C5L6L1_PERM5</name>
<feature type="region of interest" description="Disordered" evidence="1">
    <location>
        <begin position="1"/>
        <end position="41"/>
    </location>
</feature>
<feature type="compositionally biased region" description="Basic and acidic residues" evidence="1">
    <location>
        <begin position="329"/>
        <end position="338"/>
    </location>
</feature>
<feature type="compositionally biased region" description="Polar residues" evidence="1">
    <location>
        <begin position="31"/>
        <end position="41"/>
    </location>
</feature>